<keyword evidence="2" id="KW-1185">Reference proteome</keyword>
<comment type="caution">
    <text evidence="1">The sequence shown here is derived from an EMBL/GenBank/DDBJ whole genome shotgun (WGS) entry which is preliminary data.</text>
</comment>
<reference evidence="1" key="1">
    <citation type="submission" date="2021-01" db="EMBL/GenBank/DDBJ databases">
        <title>Genome sequence of strain Noviherbaspirillum sp. DKR-6.</title>
        <authorList>
            <person name="Chaudhary D.K."/>
        </authorList>
    </citation>
    <scope>NUCLEOTIDE SEQUENCE</scope>
    <source>
        <strain evidence="1">DKR-6</strain>
    </source>
</reference>
<dbReference type="EMBL" id="JAEPBG010000013">
    <property type="protein sequence ID" value="MBK4737613.1"/>
    <property type="molecule type" value="Genomic_DNA"/>
</dbReference>
<evidence type="ECO:0000313" key="2">
    <source>
        <dbReference type="Proteomes" id="UP000622890"/>
    </source>
</evidence>
<protein>
    <submittedName>
        <fullName evidence="1">Uncharacterized protein</fullName>
    </submittedName>
</protein>
<dbReference type="Proteomes" id="UP000622890">
    <property type="component" value="Unassembled WGS sequence"/>
</dbReference>
<proteinExistence type="predicted"/>
<sequence length="104" mass="11709">MSFMFRLLREDDAPIPAIVFEDTINSGFVPVWEALGVYDALYNSDGRRARDVSRTIAYGVDRLAEDASLARLFHATLSPEEAMRFLGSVQRACMLHGDARIETR</sequence>
<accession>A0A934SXZ5</accession>
<organism evidence="1 2">
    <name type="scientific">Noviherbaspirillum pedocola</name>
    <dbReference type="NCBI Taxonomy" id="2801341"/>
    <lineage>
        <taxon>Bacteria</taxon>
        <taxon>Pseudomonadati</taxon>
        <taxon>Pseudomonadota</taxon>
        <taxon>Betaproteobacteria</taxon>
        <taxon>Burkholderiales</taxon>
        <taxon>Oxalobacteraceae</taxon>
        <taxon>Noviherbaspirillum</taxon>
    </lineage>
</organism>
<dbReference type="AlphaFoldDB" id="A0A934SXZ5"/>
<name>A0A934SXZ5_9BURK</name>
<evidence type="ECO:0000313" key="1">
    <source>
        <dbReference type="EMBL" id="MBK4737613.1"/>
    </source>
</evidence>
<gene>
    <name evidence="1" type="ORF">JJB74_23585</name>
</gene>